<dbReference type="EMBL" id="LAZR01000764">
    <property type="protein sequence ID" value="KKN58374.1"/>
    <property type="molecule type" value="Genomic_DNA"/>
</dbReference>
<dbReference type="InterPro" id="IPR036102">
    <property type="entry name" value="OsmC/Ohrsf"/>
</dbReference>
<proteinExistence type="predicted"/>
<dbReference type="Pfam" id="PF02566">
    <property type="entry name" value="OsmC"/>
    <property type="match status" value="1"/>
</dbReference>
<dbReference type="InterPro" id="IPR022742">
    <property type="entry name" value="Hydrolase_4"/>
</dbReference>
<dbReference type="Pfam" id="PF12146">
    <property type="entry name" value="Hydrolase_4"/>
    <property type="match status" value="1"/>
</dbReference>
<name>A0A0F9RUF9_9ZZZZ</name>
<dbReference type="InterPro" id="IPR003718">
    <property type="entry name" value="OsmC/Ohr_fam"/>
</dbReference>
<dbReference type="PANTHER" id="PTHR39624">
    <property type="entry name" value="PROTEIN INVOLVED IN RIMO-MEDIATED BETA-METHYLTHIOLATION OF RIBOSOMAL PROTEIN S12 YCAO"/>
    <property type="match status" value="1"/>
</dbReference>
<dbReference type="Gene3D" id="3.40.50.1820">
    <property type="entry name" value="alpha/beta hydrolase"/>
    <property type="match status" value="1"/>
</dbReference>
<protein>
    <recommendedName>
        <fullName evidence="1">Serine aminopeptidase S33 domain-containing protein</fullName>
    </recommendedName>
</protein>
<accession>A0A0F9RUF9</accession>
<dbReference type="SUPFAM" id="SSF82784">
    <property type="entry name" value="OsmC-like"/>
    <property type="match status" value="1"/>
</dbReference>
<evidence type="ECO:0000313" key="2">
    <source>
        <dbReference type="EMBL" id="KKN58374.1"/>
    </source>
</evidence>
<feature type="domain" description="Serine aminopeptidase S33" evidence="1">
    <location>
        <begin position="47"/>
        <end position="137"/>
    </location>
</feature>
<sequence>MSDSILRIDFKGHSGDALSARLDLPLGPVRAYALFAHCFTCSKDLQAVRTIANCLAGQGIAVLRFDFTGLGSSEGEFASTNFSSNIADLKSAADYLRTNFAAPAILIGHSLGGAAVLAVAGDIPEVKAVVTIAAPAEASHVEKQFAAHVDAIEADGAVAVKLAGRPFTIRRQFLDDIRGTRLTDRIAAMRKALMVMHSPVDEFVGIDNASAIFTAARHPKSFVSLDGADHLLTKRADAEFAAEVVAGWASRYIGPEKPQGETAIEHVGVRETLGGKFQNAVHAGRHRLMADEPESVGGLDSGPSPYDFLSAALASCTSMTLRMYADRKKLDLGRITVDVAHEKTHFKDCEACTETERGRDGKIDQFTRRIHIEGGVPEEWEAKLLEIADKCPVHRTLKASSNVVTTLVASDAATRDAADAIDRPEVAVGT</sequence>
<organism evidence="2">
    <name type="scientific">marine sediment metagenome</name>
    <dbReference type="NCBI Taxonomy" id="412755"/>
    <lineage>
        <taxon>unclassified sequences</taxon>
        <taxon>metagenomes</taxon>
        <taxon>ecological metagenomes</taxon>
    </lineage>
</organism>
<dbReference type="Gene3D" id="3.30.300.20">
    <property type="match status" value="1"/>
</dbReference>
<dbReference type="AlphaFoldDB" id="A0A0F9RUF9"/>
<dbReference type="FunFam" id="3.40.50.1820:FF:000487">
    <property type="entry name" value="Dienelactone hydrolase"/>
    <property type="match status" value="1"/>
</dbReference>
<comment type="caution">
    <text evidence="2">The sequence shown here is derived from an EMBL/GenBank/DDBJ whole genome shotgun (WGS) entry which is preliminary data.</text>
</comment>
<dbReference type="SUPFAM" id="SSF53474">
    <property type="entry name" value="alpha/beta-Hydrolases"/>
    <property type="match status" value="1"/>
</dbReference>
<dbReference type="PANTHER" id="PTHR39624:SF2">
    <property type="entry name" value="OSMC-LIKE PROTEIN"/>
    <property type="match status" value="1"/>
</dbReference>
<evidence type="ECO:0000259" key="1">
    <source>
        <dbReference type="Pfam" id="PF12146"/>
    </source>
</evidence>
<dbReference type="InterPro" id="IPR015946">
    <property type="entry name" value="KH_dom-like_a/b"/>
</dbReference>
<reference evidence="2" key="1">
    <citation type="journal article" date="2015" name="Nature">
        <title>Complex archaea that bridge the gap between prokaryotes and eukaryotes.</title>
        <authorList>
            <person name="Spang A."/>
            <person name="Saw J.H."/>
            <person name="Jorgensen S.L."/>
            <person name="Zaremba-Niedzwiedzka K."/>
            <person name="Martijn J."/>
            <person name="Lind A.E."/>
            <person name="van Eijk R."/>
            <person name="Schleper C."/>
            <person name="Guy L."/>
            <person name="Ettema T.J."/>
        </authorList>
    </citation>
    <scope>NUCLEOTIDE SEQUENCE</scope>
</reference>
<dbReference type="InterPro" id="IPR029058">
    <property type="entry name" value="AB_hydrolase_fold"/>
</dbReference>
<gene>
    <name evidence="2" type="ORF">LCGC14_0552660</name>
</gene>